<dbReference type="GO" id="GO:0005737">
    <property type="term" value="C:cytoplasm"/>
    <property type="evidence" value="ECO:0007669"/>
    <property type="project" value="TreeGrafter"/>
</dbReference>
<dbReference type="FunFam" id="1.10.10.820:FF:000001">
    <property type="entry name" value="Myosin heavy chain"/>
    <property type="match status" value="1"/>
</dbReference>
<evidence type="ECO:0000256" key="5">
    <source>
        <dbReference type="ARBA" id="ARBA00023203"/>
    </source>
</evidence>
<dbReference type="GeneID" id="25914472"/>
<dbReference type="AlphaFoldDB" id="A0A0L0F9S7"/>
<name>A0A0L0F9S7_9EUKA</name>
<dbReference type="eggNOG" id="KOG0160">
    <property type="taxonomic scope" value="Eukaryota"/>
</dbReference>
<comment type="caution">
    <text evidence="6">Lacks conserved residue(s) required for the propagation of feature annotation.</text>
</comment>
<evidence type="ECO:0000256" key="3">
    <source>
        <dbReference type="ARBA" id="ARBA00023123"/>
    </source>
</evidence>
<keyword evidence="2" id="KW-0067">ATP-binding</keyword>
<dbReference type="Proteomes" id="UP000054560">
    <property type="component" value="Unassembled WGS sequence"/>
</dbReference>
<dbReference type="SMART" id="SM00242">
    <property type="entry name" value="MYSc"/>
    <property type="match status" value="1"/>
</dbReference>
<feature type="non-terminal residue" evidence="8">
    <location>
        <position position="255"/>
    </location>
</feature>
<dbReference type="GO" id="GO:0000146">
    <property type="term" value="F:microfilament motor activity"/>
    <property type="evidence" value="ECO:0007669"/>
    <property type="project" value="TreeGrafter"/>
</dbReference>
<dbReference type="GO" id="GO:0005524">
    <property type="term" value="F:ATP binding"/>
    <property type="evidence" value="ECO:0007669"/>
    <property type="project" value="UniProtKB-KW"/>
</dbReference>
<evidence type="ECO:0000256" key="6">
    <source>
        <dbReference type="PROSITE-ProRule" id="PRU00782"/>
    </source>
</evidence>
<dbReference type="Gene3D" id="3.40.850.10">
    <property type="entry name" value="Kinesin motor domain"/>
    <property type="match status" value="1"/>
</dbReference>
<comment type="similarity">
    <text evidence="6">Belongs to the TRAFAC class myosin-kinesin ATPase superfamily. Myosin family.</text>
</comment>
<organism evidence="8 9">
    <name type="scientific">Sphaeroforma arctica JP610</name>
    <dbReference type="NCBI Taxonomy" id="667725"/>
    <lineage>
        <taxon>Eukaryota</taxon>
        <taxon>Ichthyosporea</taxon>
        <taxon>Ichthyophonida</taxon>
        <taxon>Sphaeroforma</taxon>
    </lineage>
</organism>
<dbReference type="PANTHER" id="PTHR13140:SF706">
    <property type="entry name" value="DILUTE CLASS UNCONVENTIONAL MYOSIN, ISOFORM C"/>
    <property type="match status" value="1"/>
</dbReference>
<dbReference type="Gene3D" id="1.20.120.720">
    <property type="entry name" value="Myosin VI head, motor domain, U50 subdomain"/>
    <property type="match status" value="1"/>
</dbReference>
<dbReference type="InterPro" id="IPR027417">
    <property type="entry name" value="P-loop_NTPase"/>
</dbReference>
<dbReference type="STRING" id="667725.A0A0L0F9S7"/>
<dbReference type="SUPFAM" id="SSF52540">
    <property type="entry name" value="P-loop containing nucleoside triphosphate hydrolases"/>
    <property type="match status" value="1"/>
</dbReference>
<dbReference type="EMBL" id="KQ245571">
    <property type="protein sequence ID" value="KNC73474.1"/>
    <property type="molecule type" value="Genomic_DNA"/>
</dbReference>
<dbReference type="InterPro" id="IPR036961">
    <property type="entry name" value="Kinesin_motor_dom_sf"/>
</dbReference>
<keyword evidence="9" id="KW-1185">Reference proteome</keyword>
<dbReference type="GO" id="GO:0051015">
    <property type="term" value="F:actin filament binding"/>
    <property type="evidence" value="ECO:0007669"/>
    <property type="project" value="TreeGrafter"/>
</dbReference>
<keyword evidence="1" id="KW-0547">Nucleotide-binding</keyword>
<dbReference type="PROSITE" id="PS51456">
    <property type="entry name" value="MYOSIN_MOTOR"/>
    <property type="match status" value="1"/>
</dbReference>
<gene>
    <name evidence="8" type="ORF">SARC_13968</name>
</gene>
<evidence type="ECO:0000259" key="7">
    <source>
        <dbReference type="PROSITE" id="PS51456"/>
    </source>
</evidence>
<dbReference type="Gene3D" id="1.10.10.820">
    <property type="match status" value="1"/>
</dbReference>
<keyword evidence="3 6" id="KW-0518">Myosin</keyword>
<feature type="domain" description="Myosin motor" evidence="7">
    <location>
        <begin position="1"/>
        <end position="255"/>
    </location>
</feature>
<keyword evidence="5 6" id="KW-0009">Actin-binding</keyword>
<dbReference type="PANTHER" id="PTHR13140">
    <property type="entry name" value="MYOSIN"/>
    <property type="match status" value="1"/>
</dbReference>
<sequence>MRYFAVVGGSGGENTMESRVLASNPIMEAFGNAKTTRNNNSSRFGKYIAIQFEKKHHSITGALVYTYLLEKSRVVFQAEEERSYHIFYQLCAAFYETNDPELEGMGLKHCMEFNYINQGDAPLVDRMDDAEEFRETNKSLTICGVDDEKRISLWKLVAAILHIGNITIGKSKGDEAQLKDDDPALVQASELMGIEAKDLTKWLTKALIVAGKDTLQKNMSSGQALAARDAFAKWIYASVFDWLVTQVNKSLEVGA</sequence>
<dbReference type="GO" id="GO:0016020">
    <property type="term" value="C:membrane"/>
    <property type="evidence" value="ECO:0007669"/>
    <property type="project" value="TreeGrafter"/>
</dbReference>
<evidence type="ECO:0000313" key="8">
    <source>
        <dbReference type="EMBL" id="KNC73474.1"/>
    </source>
</evidence>
<dbReference type="GO" id="GO:0007015">
    <property type="term" value="P:actin filament organization"/>
    <property type="evidence" value="ECO:0007669"/>
    <property type="project" value="TreeGrafter"/>
</dbReference>
<dbReference type="RefSeq" id="XP_014147376.1">
    <property type="nucleotide sequence ID" value="XM_014291901.1"/>
</dbReference>
<dbReference type="InterPro" id="IPR001609">
    <property type="entry name" value="Myosin_head_motor_dom-like"/>
</dbReference>
<protein>
    <recommendedName>
        <fullName evidence="7">Myosin motor domain-containing protein</fullName>
    </recommendedName>
</protein>
<dbReference type="GO" id="GO:0016459">
    <property type="term" value="C:myosin complex"/>
    <property type="evidence" value="ECO:0007669"/>
    <property type="project" value="UniProtKB-KW"/>
</dbReference>
<dbReference type="Pfam" id="PF00063">
    <property type="entry name" value="Myosin_head"/>
    <property type="match status" value="1"/>
</dbReference>
<evidence type="ECO:0000256" key="2">
    <source>
        <dbReference type="ARBA" id="ARBA00022840"/>
    </source>
</evidence>
<keyword evidence="4" id="KW-0505">Motor protein</keyword>
<accession>A0A0L0F9S7</accession>
<dbReference type="OrthoDB" id="6108017at2759"/>
<evidence type="ECO:0000256" key="4">
    <source>
        <dbReference type="ARBA" id="ARBA00023175"/>
    </source>
</evidence>
<reference evidence="8 9" key="1">
    <citation type="submission" date="2011-02" db="EMBL/GenBank/DDBJ databases">
        <title>The Genome Sequence of Sphaeroforma arctica JP610.</title>
        <authorList>
            <consortium name="The Broad Institute Genome Sequencing Platform"/>
            <person name="Russ C."/>
            <person name="Cuomo C."/>
            <person name="Young S.K."/>
            <person name="Zeng Q."/>
            <person name="Gargeya S."/>
            <person name="Alvarado L."/>
            <person name="Berlin A."/>
            <person name="Chapman S.B."/>
            <person name="Chen Z."/>
            <person name="Freedman E."/>
            <person name="Gellesch M."/>
            <person name="Goldberg J."/>
            <person name="Griggs A."/>
            <person name="Gujja S."/>
            <person name="Heilman E."/>
            <person name="Heiman D."/>
            <person name="Howarth C."/>
            <person name="Mehta T."/>
            <person name="Neiman D."/>
            <person name="Pearson M."/>
            <person name="Roberts A."/>
            <person name="Saif S."/>
            <person name="Shea T."/>
            <person name="Shenoy N."/>
            <person name="Sisk P."/>
            <person name="Stolte C."/>
            <person name="Sykes S."/>
            <person name="White J."/>
            <person name="Yandava C."/>
            <person name="Burger G."/>
            <person name="Gray M.W."/>
            <person name="Holland P.W.H."/>
            <person name="King N."/>
            <person name="Lang F.B.F."/>
            <person name="Roger A.J."/>
            <person name="Ruiz-Trillo I."/>
            <person name="Haas B."/>
            <person name="Nusbaum C."/>
            <person name="Birren B."/>
        </authorList>
    </citation>
    <scope>NUCLEOTIDE SEQUENCE [LARGE SCALE GENOMIC DNA]</scope>
    <source>
        <strain evidence="8 9">JP610</strain>
    </source>
</reference>
<proteinExistence type="inferred from homology"/>
<evidence type="ECO:0000313" key="9">
    <source>
        <dbReference type="Proteomes" id="UP000054560"/>
    </source>
</evidence>
<evidence type="ECO:0000256" key="1">
    <source>
        <dbReference type="ARBA" id="ARBA00022741"/>
    </source>
</evidence>